<evidence type="ECO:0000313" key="2">
    <source>
        <dbReference type="Proteomes" id="UP000218543"/>
    </source>
</evidence>
<reference evidence="1 2" key="1">
    <citation type="submission" date="2016-12" db="EMBL/GenBank/DDBJ databases">
        <title>Real-Time Genomic Investigation Underlying the Public Health Response to a Shiga Toxin-Producing Escherichia Coli O26:H11 Outbreak in a Nursery.</title>
        <authorList>
            <person name="Ferdous M."/>
            <person name="Moran-Gilad J."/>
            <person name="Rossen J.W."/>
            <person name="Gdalevich M."/>
        </authorList>
    </citation>
    <scope>NUCLEOTIDE SEQUENCE [LARGE SCALE GENOMIC DNA]</scope>
    <source>
        <strain evidence="1 2">STEC 514-2</strain>
    </source>
</reference>
<dbReference type="RefSeq" id="WP_095585964.1">
    <property type="nucleotide sequence ID" value="NZ_MRVZ01000012.1"/>
</dbReference>
<comment type="caution">
    <text evidence="1">The sequence shown here is derived from an EMBL/GenBank/DDBJ whole genome shotgun (WGS) entry which is preliminary data.</text>
</comment>
<accession>A0A2A2CG56</accession>
<organism evidence="1 2">
    <name type="scientific">Escherichia coli</name>
    <dbReference type="NCBI Taxonomy" id="562"/>
    <lineage>
        <taxon>Bacteria</taxon>
        <taxon>Pseudomonadati</taxon>
        <taxon>Pseudomonadota</taxon>
        <taxon>Gammaproteobacteria</taxon>
        <taxon>Enterobacterales</taxon>
        <taxon>Enterobacteriaceae</taxon>
        <taxon>Escherichia</taxon>
    </lineage>
</organism>
<dbReference type="AlphaFoldDB" id="A0A2A2CG56"/>
<dbReference type="Proteomes" id="UP000218543">
    <property type="component" value="Unassembled WGS sequence"/>
</dbReference>
<proteinExistence type="predicted"/>
<gene>
    <name evidence="1" type="ORF">BTQ06_04525</name>
</gene>
<name>A0A2A2CG56_ECOLX</name>
<evidence type="ECO:0000313" key="1">
    <source>
        <dbReference type="EMBL" id="PAU25757.1"/>
    </source>
</evidence>
<protein>
    <submittedName>
        <fullName evidence="1">Uncharacterized protein</fullName>
    </submittedName>
</protein>
<sequence length="191" mass="20496">MSGDISLPSHMLRAALVCVANDTSREVLTAVHITPDILEASNGHAAVRMTHGGVCDRDIVIVFKGKIPRTAVVTYIKSSDVTVAEHYGKTGDLVGVTACQVINMAYPSEGIIRNIPQETDTSTVAALDTRYLTYPDKMFGTGQGRKQVGVAVCPGCFGGAVRFRFDRGTTKLFGDPVFIVMPIRYDGETGL</sequence>
<dbReference type="EMBL" id="MRVZ01000012">
    <property type="protein sequence ID" value="PAU25757.1"/>
    <property type="molecule type" value="Genomic_DNA"/>
</dbReference>